<dbReference type="AlphaFoldDB" id="A0A5C4N9A1"/>
<comment type="similarity">
    <text evidence="2">Belongs to the YkuD family.</text>
</comment>
<feature type="signal peptide" evidence="8">
    <location>
        <begin position="1"/>
        <end position="17"/>
    </location>
</feature>
<dbReference type="InterPro" id="IPR050979">
    <property type="entry name" value="LD-transpeptidase"/>
</dbReference>
<name>A0A5C4N9A1_9RHOB</name>
<dbReference type="InterPro" id="IPR005490">
    <property type="entry name" value="LD_TPept_cat_dom"/>
</dbReference>
<keyword evidence="6 7" id="KW-0961">Cell wall biogenesis/degradation</keyword>
<dbReference type="InterPro" id="IPR038063">
    <property type="entry name" value="Transpep_catalytic_dom"/>
</dbReference>
<dbReference type="RefSeq" id="WP_139081864.1">
    <property type="nucleotide sequence ID" value="NZ_VDFV01000014.1"/>
</dbReference>
<dbReference type="PROSITE" id="PS52029">
    <property type="entry name" value="LD_TPASE"/>
    <property type="match status" value="1"/>
</dbReference>
<dbReference type="GO" id="GO:0005576">
    <property type="term" value="C:extracellular region"/>
    <property type="evidence" value="ECO:0007669"/>
    <property type="project" value="TreeGrafter"/>
</dbReference>
<dbReference type="SUPFAM" id="SSF47090">
    <property type="entry name" value="PGBD-like"/>
    <property type="match status" value="1"/>
</dbReference>
<gene>
    <name evidence="10" type="ORF">FHG71_11695</name>
</gene>
<comment type="caution">
    <text evidence="10">The sequence shown here is derived from an EMBL/GenBank/DDBJ whole genome shotgun (WGS) entry which is preliminary data.</text>
</comment>
<evidence type="ECO:0000256" key="2">
    <source>
        <dbReference type="ARBA" id="ARBA00005992"/>
    </source>
</evidence>
<evidence type="ECO:0000313" key="10">
    <source>
        <dbReference type="EMBL" id="TNC71411.1"/>
    </source>
</evidence>
<feature type="active site" description="Nucleophile" evidence="7">
    <location>
        <position position="325"/>
    </location>
</feature>
<dbReference type="Proteomes" id="UP000305709">
    <property type="component" value="Unassembled WGS sequence"/>
</dbReference>
<evidence type="ECO:0000259" key="9">
    <source>
        <dbReference type="PROSITE" id="PS52029"/>
    </source>
</evidence>
<evidence type="ECO:0000256" key="6">
    <source>
        <dbReference type="ARBA" id="ARBA00023316"/>
    </source>
</evidence>
<dbReference type="Gene3D" id="2.40.440.10">
    <property type="entry name" value="L,D-transpeptidase catalytic domain-like"/>
    <property type="match status" value="1"/>
</dbReference>
<proteinExistence type="inferred from homology"/>
<dbReference type="PANTHER" id="PTHR30582">
    <property type="entry name" value="L,D-TRANSPEPTIDASE"/>
    <property type="match status" value="1"/>
</dbReference>
<feature type="domain" description="L,D-TPase catalytic" evidence="9">
    <location>
        <begin position="217"/>
        <end position="349"/>
    </location>
</feature>
<organism evidence="10 11">
    <name type="scientific">Rubellimicrobium roseum</name>
    <dbReference type="NCBI Taxonomy" id="687525"/>
    <lineage>
        <taxon>Bacteria</taxon>
        <taxon>Pseudomonadati</taxon>
        <taxon>Pseudomonadota</taxon>
        <taxon>Alphaproteobacteria</taxon>
        <taxon>Rhodobacterales</taxon>
        <taxon>Roseobacteraceae</taxon>
        <taxon>Rubellimicrobium</taxon>
    </lineage>
</organism>
<evidence type="ECO:0000256" key="5">
    <source>
        <dbReference type="ARBA" id="ARBA00022984"/>
    </source>
</evidence>
<reference evidence="10 11" key="1">
    <citation type="submission" date="2019-06" db="EMBL/GenBank/DDBJ databases">
        <authorList>
            <person name="Jiang L."/>
        </authorList>
    </citation>
    <scope>NUCLEOTIDE SEQUENCE [LARGE SCALE GENOMIC DNA]</scope>
    <source>
        <strain evidence="10 11">YIM 48858</strain>
    </source>
</reference>
<keyword evidence="4 7" id="KW-0133">Cell shape</keyword>
<dbReference type="GO" id="GO:0008360">
    <property type="term" value="P:regulation of cell shape"/>
    <property type="evidence" value="ECO:0007669"/>
    <property type="project" value="UniProtKB-UniRule"/>
</dbReference>
<accession>A0A5C4N9A1</accession>
<dbReference type="SUPFAM" id="SSF141523">
    <property type="entry name" value="L,D-transpeptidase catalytic domain-like"/>
    <property type="match status" value="1"/>
</dbReference>
<feature type="active site" description="Proton donor/acceptor" evidence="7">
    <location>
        <position position="309"/>
    </location>
</feature>
<dbReference type="CDD" id="cd16913">
    <property type="entry name" value="YkuD_like"/>
    <property type="match status" value="1"/>
</dbReference>
<dbReference type="InterPro" id="IPR002477">
    <property type="entry name" value="Peptidoglycan-bd-like"/>
</dbReference>
<evidence type="ECO:0000256" key="8">
    <source>
        <dbReference type="SAM" id="SignalP"/>
    </source>
</evidence>
<dbReference type="GO" id="GO:0071972">
    <property type="term" value="F:peptidoglycan L,D-transpeptidase activity"/>
    <property type="evidence" value="ECO:0007669"/>
    <property type="project" value="TreeGrafter"/>
</dbReference>
<evidence type="ECO:0000256" key="3">
    <source>
        <dbReference type="ARBA" id="ARBA00022679"/>
    </source>
</evidence>
<dbReference type="OrthoDB" id="9787225at2"/>
<dbReference type="InterPro" id="IPR036365">
    <property type="entry name" value="PGBD-like_sf"/>
</dbReference>
<dbReference type="GO" id="GO:0018104">
    <property type="term" value="P:peptidoglycan-protein cross-linking"/>
    <property type="evidence" value="ECO:0007669"/>
    <property type="project" value="TreeGrafter"/>
</dbReference>
<keyword evidence="5 7" id="KW-0573">Peptidoglycan synthesis</keyword>
<evidence type="ECO:0000256" key="1">
    <source>
        <dbReference type="ARBA" id="ARBA00004752"/>
    </source>
</evidence>
<feature type="chain" id="PRO_5023058145" evidence="8">
    <location>
        <begin position="18"/>
        <end position="350"/>
    </location>
</feature>
<sequence length="350" mass="37251">MYLRAVILCLTPFAAQAQDLSGSDSVPFLPLAEQPFVTTQPPVVTLPPTISGRLTPEAIEAATYLGGDLPEDASALTAKLQVLLDRAGIGPGVIDGVKGGMSRSALRAFEAQQGLPVDGVLDFEVWMALGGPLAGPVTQSYTITEQDLANIVPPLPGDYAELAELGWLGYQRASEMLAERFHMDEEFLRDLNAGASFAPGETITVAATGDFLRGEVTRIEVRKSESRLAAFDAMGRMIANYPVTIGSTDSPSPEGVVEVTAIAHLPTYHYSPDNFVQGENLKPLTLPPGPNGPVGSVWIDLSKPSYGLHGTPEPSSLFRRNSHGCVRLSNWDAEELASLVQVGAVVEFLP</sequence>
<dbReference type="Pfam" id="PF01471">
    <property type="entry name" value="PG_binding_1"/>
    <property type="match status" value="1"/>
</dbReference>
<evidence type="ECO:0000313" key="11">
    <source>
        <dbReference type="Proteomes" id="UP000305709"/>
    </source>
</evidence>
<dbReference type="PANTHER" id="PTHR30582:SF30">
    <property type="entry name" value="BLR4375 PROTEIN"/>
    <property type="match status" value="1"/>
</dbReference>
<dbReference type="UniPathway" id="UPA00219"/>
<comment type="pathway">
    <text evidence="1 7">Cell wall biogenesis; peptidoglycan biosynthesis.</text>
</comment>
<dbReference type="Pfam" id="PF03734">
    <property type="entry name" value="YkuD"/>
    <property type="match status" value="1"/>
</dbReference>
<dbReference type="EMBL" id="VDFV01000014">
    <property type="protein sequence ID" value="TNC71411.1"/>
    <property type="molecule type" value="Genomic_DNA"/>
</dbReference>
<dbReference type="Gene3D" id="1.10.101.10">
    <property type="entry name" value="PGBD-like superfamily/PGBD"/>
    <property type="match status" value="1"/>
</dbReference>
<evidence type="ECO:0000256" key="4">
    <source>
        <dbReference type="ARBA" id="ARBA00022960"/>
    </source>
</evidence>
<protein>
    <submittedName>
        <fullName evidence="10">Murein L,D-transpeptidase</fullName>
    </submittedName>
</protein>
<evidence type="ECO:0000256" key="7">
    <source>
        <dbReference type="PROSITE-ProRule" id="PRU01373"/>
    </source>
</evidence>
<keyword evidence="8" id="KW-0732">Signal</keyword>
<dbReference type="InterPro" id="IPR036366">
    <property type="entry name" value="PGBDSf"/>
</dbReference>
<dbReference type="GO" id="GO:0016740">
    <property type="term" value="F:transferase activity"/>
    <property type="evidence" value="ECO:0007669"/>
    <property type="project" value="UniProtKB-KW"/>
</dbReference>
<keyword evidence="11" id="KW-1185">Reference proteome</keyword>
<keyword evidence="3" id="KW-0808">Transferase</keyword>
<dbReference type="GO" id="GO:0071555">
    <property type="term" value="P:cell wall organization"/>
    <property type="evidence" value="ECO:0007669"/>
    <property type="project" value="UniProtKB-UniRule"/>
</dbReference>